<reference evidence="1" key="2">
    <citation type="journal article" date="2022" name="Res Sq">
        <title>Comparative Genomics Reveals Insights into the Divergent Evolution of Astigmatic Mites and Household Pest Adaptations.</title>
        <authorList>
            <person name="Xiong Q."/>
            <person name="Wan A.T.-Y."/>
            <person name="Liu X.-Y."/>
            <person name="Fung C.S.-H."/>
            <person name="Xiao X."/>
            <person name="Malainual N."/>
            <person name="Hou J."/>
            <person name="Wang L."/>
            <person name="Wang M."/>
            <person name="Yang K."/>
            <person name="Cui Y."/>
            <person name="Leung E."/>
            <person name="Nong W."/>
            <person name="Shin S.-K."/>
            <person name="Au S."/>
            <person name="Jeong K.Y."/>
            <person name="Chew F.T."/>
            <person name="Hui J."/>
            <person name="Leung T.F."/>
            <person name="Tungtrongchitr A."/>
            <person name="Zhong N."/>
            <person name="Liu Z."/>
            <person name="Tsui S."/>
        </authorList>
    </citation>
    <scope>NUCLEOTIDE SEQUENCE</scope>
    <source>
        <strain evidence="1">Derf</strain>
        <tissue evidence="1">Whole organism</tissue>
    </source>
</reference>
<reference evidence="1" key="1">
    <citation type="submission" date="2013-05" db="EMBL/GenBank/DDBJ databases">
        <authorList>
            <person name="Yim A.K.Y."/>
            <person name="Chan T.F."/>
            <person name="Ji K.M."/>
            <person name="Liu X.Y."/>
            <person name="Zhou J.W."/>
            <person name="Li R.Q."/>
            <person name="Yang K.Y."/>
            <person name="Li J."/>
            <person name="Li M."/>
            <person name="Law P.T.W."/>
            <person name="Wu Y.L."/>
            <person name="Cai Z.L."/>
            <person name="Qin H."/>
            <person name="Bao Y."/>
            <person name="Leung R.K.K."/>
            <person name="Ng P.K.S."/>
            <person name="Zou J."/>
            <person name="Zhong X.J."/>
            <person name="Ran P.X."/>
            <person name="Zhong N.S."/>
            <person name="Liu Z.G."/>
            <person name="Tsui S.K.W."/>
        </authorList>
    </citation>
    <scope>NUCLEOTIDE SEQUENCE</scope>
    <source>
        <strain evidence="1">Derf</strain>
        <tissue evidence="1">Whole organism</tissue>
    </source>
</reference>
<keyword evidence="2" id="KW-1185">Reference proteome</keyword>
<organism evidence="1 2">
    <name type="scientific">Dermatophagoides farinae</name>
    <name type="common">American house dust mite</name>
    <dbReference type="NCBI Taxonomy" id="6954"/>
    <lineage>
        <taxon>Eukaryota</taxon>
        <taxon>Metazoa</taxon>
        <taxon>Ecdysozoa</taxon>
        <taxon>Arthropoda</taxon>
        <taxon>Chelicerata</taxon>
        <taxon>Arachnida</taxon>
        <taxon>Acari</taxon>
        <taxon>Acariformes</taxon>
        <taxon>Sarcoptiformes</taxon>
        <taxon>Astigmata</taxon>
        <taxon>Psoroptidia</taxon>
        <taxon>Analgoidea</taxon>
        <taxon>Pyroglyphidae</taxon>
        <taxon>Dermatophagoidinae</taxon>
        <taxon>Dermatophagoides</taxon>
    </lineage>
</organism>
<protein>
    <submittedName>
        <fullName evidence="1">Uncharacterized protein</fullName>
    </submittedName>
</protein>
<proteinExistence type="predicted"/>
<gene>
    <name evidence="1" type="ORF">DERF_008159</name>
</gene>
<accession>A0A922I1V4</accession>
<evidence type="ECO:0000313" key="2">
    <source>
        <dbReference type="Proteomes" id="UP000790347"/>
    </source>
</evidence>
<name>A0A922I1V4_DERFA</name>
<sequence length="83" mass="8974">MCKLSCPANCDIRLGRTSSQTSRALLVMVWRCPGGVHFKPNLTSYARDGLARSRRTHFPGEATSAIRESIICSRAAGTHGGLN</sequence>
<dbReference type="Proteomes" id="UP000790347">
    <property type="component" value="Unassembled WGS sequence"/>
</dbReference>
<comment type="caution">
    <text evidence="1">The sequence shown here is derived from an EMBL/GenBank/DDBJ whole genome shotgun (WGS) entry which is preliminary data.</text>
</comment>
<evidence type="ECO:0000313" key="1">
    <source>
        <dbReference type="EMBL" id="KAH9517485.1"/>
    </source>
</evidence>
<dbReference type="EMBL" id="ASGP02000003">
    <property type="protein sequence ID" value="KAH9517485.1"/>
    <property type="molecule type" value="Genomic_DNA"/>
</dbReference>
<dbReference type="AlphaFoldDB" id="A0A922I1V4"/>